<dbReference type="Proteomes" id="UP001138802">
    <property type="component" value="Unassembled WGS sequence"/>
</dbReference>
<evidence type="ECO:0000313" key="4">
    <source>
        <dbReference type="Proteomes" id="UP001138802"/>
    </source>
</evidence>
<accession>A0A9X0WKI3</accession>
<dbReference type="InterPro" id="IPR014004">
    <property type="entry name" value="Transpt-assoc_nodulatn_dom_bac"/>
</dbReference>
<sequence>MQRQNKEDIDQLKRFDWIGLNSCLLIVLALGLGGYQNDVLADQAGQANGQIVEKSEVKMGEAKEWVSTKFQEVGVYIDDAAITATIKADIIADPMLKVFQVSVTTTAGVVTLRGEVDSQASLDRLQAIASGVENVSSVQNELLVKAAE</sequence>
<evidence type="ECO:0000256" key="1">
    <source>
        <dbReference type="SAM" id="Phobius"/>
    </source>
</evidence>
<dbReference type="PANTHER" id="PTHR34606">
    <property type="entry name" value="BON DOMAIN-CONTAINING PROTEIN"/>
    <property type="match status" value="1"/>
</dbReference>
<evidence type="ECO:0000313" key="3">
    <source>
        <dbReference type="EMBL" id="MBK1646140.1"/>
    </source>
</evidence>
<keyword evidence="1" id="KW-0472">Membrane</keyword>
<comment type="caution">
    <text evidence="3">The sequence shown here is derived from an EMBL/GenBank/DDBJ whole genome shotgun (WGS) entry which is preliminary data.</text>
</comment>
<reference evidence="3 4" key="1">
    <citation type="journal article" date="2020" name="Microorganisms">
        <title>Osmotic Adaptation and Compatible Solute Biosynthesis of Phototrophic Bacteria as Revealed from Genome Analyses.</title>
        <authorList>
            <person name="Imhoff J.F."/>
            <person name="Rahn T."/>
            <person name="Kunzel S."/>
            <person name="Keller A."/>
            <person name="Neulinger S.C."/>
        </authorList>
    </citation>
    <scope>NUCLEOTIDE SEQUENCE [LARGE SCALE GENOMIC DNA]</scope>
    <source>
        <strain evidence="3 4">DSM 21303</strain>
    </source>
</reference>
<dbReference type="PROSITE" id="PS50914">
    <property type="entry name" value="BON"/>
    <property type="match status" value="1"/>
</dbReference>
<keyword evidence="4" id="KW-1185">Reference proteome</keyword>
<dbReference type="Gene3D" id="3.30.1340.30">
    <property type="match status" value="1"/>
</dbReference>
<dbReference type="EMBL" id="NRSD01000020">
    <property type="protein sequence ID" value="MBK1646140.1"/>
    <property type="molecule type" value="Genomic_DNA"/>
</dbReference>
<keyword evidence="1" id="KW-1133">Transmembrane helix</keyword>
<dbReference type="SMART" id="SM00749">
    <property type="entry name" value="BON"/>
    <property type="match status" value="1"/>
</dbReference>
<feature type="transmembrane region" description="Helical" evidence="1">
    <location>
        <begin position="15"/>
        <end position="35"/>
    </location>
</feature>
<gene>
    <name evidence="3" type="ORF">CKO25_16095</name>
</gene>
<evidence type="ECO:0000259" key="2">
    <source>
        <dbReference type="PROSITE" id="PS50914"/>
    </source>
</evidence>
<organism evidence="3 4">
    <name type="scientific">Thiocapsa imhoffii</name>
    <dbReference type="NCBI Taxonomy" id="382777"/>
    <lineage>
        <taxon>Bacteria</taxon>
        <taxon>Pseudomonadati</taxon>
        <taxon>Pseudomonadota</taxon>
        <taxon>Gammaproteobacteria</taxon>
        <taxon>Chromatiales</taxon>
        <taxon>Chromatiaceae</taxon>
        <taxon>Thiocapsa</taxon>
    </lineage>
</organism>
<feature type="domain" description="BON" evidence="2">
    <location>
        <begin position="78"/>
        <end position="146"/>
    </location>
</feature>
<dbReference type="Pfam" id="PF04972">
    <property type="entry name" value="BON"/>
    <property type="match status" value="1"/>
</dbReference>
<proteinExistence type="predicted"/>
<dbReference type="InterPro" id="IPR007055">
    <property type="entry name" value="BON_dom"/>
</dbReference>
<keyword evidence="1" id="KW-0812">Transmembrane</keyword>
<name>A0A9X0WKI3_9GAMM</name>
<protein>
    <submittedName>
        <fullName evidence="3">Transporter</fullName>
    </submittedName>
</protein>
<dbReference type="PANTHER" id="PTHR34606:SF16">
    <property type="entry name" value="BON DOMAIN-CONTAINING PROTEIN"/>
    <property type="match status" value="1"/>
</dbReference>
<dbReference type="InterPro" id="IPR051686">
    <property type="entry name" value="Lipoprotein_DolP"/>
</dbReference>
<dbReference type="AlphaFoldDB" id="A0A9X0WKI3"/>